<dbReference type="EMBL" id="JBFOLJ010000002">
    <property type="protein sequence ID" value="KAL2552659.1"/>
    <property type="molecule type" value="Genomic_DNA"/>
</dbReference>
<dbReference type="InterPro" id="IPR016024">
    <property type="entry name" value="ARM-type_fold"/>
</dbReference>
<dbReference type="PANTHER" id="PTHR12363:SF44">
    <property type="entry name" value="ARM REPEAT SUPERFAMILY PROTEIN"/>
    <property type="match status" value="1"/>
</dbReference>
<evidence type="ECO:0000259" key="1">
    <source>
        <dbReference type="Pfam" id="PF08389"/>
    </source>
</evidence>
<dbReference type="InterPro" id="IPR011989">
    <property type="entry name" value="ARM-like"/>
</dbReference>
<dbReference type="InterPro" id="IPR058537">
    <property type="entry name" value="TPR_TNPO3_IPO13_4th"/>
</dbReference>
<protein>
    <submittedName>
        <fullName evidence="2">ARM repeat superfamily protein</fullName>
    </submittedName>
</protein>
<sequence>MELHMKLAQAVHVLNHDTQSCNRVAANQWLVQFQQTDLAWEIATSILTFDHHQPFVSGYEVEFFAAQILKRKIQNEGHNLQLGAKDALLNALLLAAKRFTSGPTQLLTQICLALSTLMLHAVEHGKPIEKLFYSLQNLQNQDNGDIAVLEMLTVLPEIIEDQNADCSISIAQRYEYERELLAYTPMVLEFILQQFEKSFGGGAQHHDRNRKILRCLLSWVRAGCFLEIPSSSLPAHPVFNFVFNSLQVSSSFDLAVEVLVELVSRHEGLPQILLCRVGFLKEAILIPALNNRDEKTIGGLACLMSEIGQAAPSLIVKASSEALALADALLSCVAFPSGDWEIADSTLQFWCTLASYILGLDVDNAENRKTLEQLFPVFSALLDALLLRAQVDDFTYNGDGRTLDLPDNLGQFRMNMVELLVDICQLIRSTSFIQKIFPGSWMSSSIHIPWKEVEAKLFMLNAVAEVVLKEGQPFDVSVVMHLVTILSSRTCDDLNGFMCLVYKSLADVMGSYAKWISASQDNTRPLLLFLANGISEPVCSNACAYAFRKLCEEAAAMMCGPSNLEILIWIGEGLEERELSLEDEDEVVSAITLIFCSIPDKKLMNNLLARLLSPSYEAIRKLIDEDYGLSLRQHPSTYALLINSATRGLYRIGTIFIHLATDLSPGLASDDSALALLGMFWPMLEKLFRSEHIENASLSTAACRALSHGIQSSGQHFARLLPKVLDCISTNFAAFQSHECYIKTASIVVEEFGSKEEYGSLFISTFERFTCATSILALTSSYICDQEPDLVEAYTNFASSYVRSCSKDVLAASGSLFEVSLQKAAICSTAMHRGAALAAMSYMSCFLDVGLASLLESVTCISEGAVQDMVIRVISHSGEGLVSNLVYALLGVSAMSRVHKSATILQQLAAMCSLSERTMQKAILCWELLHGWLYSAVKTLPAEYLKQGEAESLVPIWLNALVAAASDYLESRRSGGGNNHGHMQGKGGRVLKRLIREFADNHRNIPNLT</sequence>
<evidence type="ECO:0000313" key="2">
    <source>
        <dbReference type="EMBL" id="KAL2552659.1"/>
    </source>
</evidence>
<dbReference type="Gene3D" id="1.25.10.10">
    <property type="entry name" value="Leucine-rich Repeat Variant"/>
    <property type="match status" value="1"/>
</dbReference>
<feature type="domain" description="Exportin-1/Importin-beta-like" evidence="1">
    <location>
        <begin position="104"/>
        <end position="259"/>
    </location>
</feature>
<proteinExistence type="predicted"/>
<gene>
    <name evidence="2" type="ORF">Fot_06278</name>
</gene>
<dbReference type="Pfam" id="PF24138">
    <property type="entry name" value="TPR_TNPO3_IPO13_2nd"/>
    <property type="match status" value="1"/>
</dbReference>
<dbReference type="InterPro" id="IPR051345">
    <property type="entry name" value="Importin_beta-like_NTR"/>
</dbReference>
<reference evidence="3" key="1">
    <citation type="submission" date="2024-07" db="EMBL/GenBank/DDBJ databases">
        <title>Two chromosome-level genome assemblies of Korean endemic species Abeliophyllum distichum and Forsythia ovata (Oleaceae).</title>
        <authorList>
            <person name="Jang H."/>
        </authorList>
    </citation>
    <scope>NUCLEOTIDE SEQUENCE [LARGE SCALE GENOMIC DNA]</scope>
</reference>
<dbReference type="GO" id="GO:0006606">
    <property type="term" value="P:protein import into nucleus"/>
    <property type="evidence" value="ECO:0007669"/>
    <property type="project" value="UniProtKB-ARBA"/>
</dbReference>
<dbReference type="Proteomes" id="UP001604277">
    <property type="component" value="Unassembled WGS sequence"/>
</dbReference>
<dbReference type="InterPro" id="IPR013598">
    <property type="entry name" value="Exportin-1/Importin-b-like"/>
</dbReference>
<dbReference type="AlphaFoldDB" id="A0ABD1WSH4"/>
<keyword evidence="3" id="KW-1185">Reference proteome</keyword>
<name>A0ABD1WSH4_9LAMI</name>
<evidence type="ECO:0000313" key="3">
    <source>
        <dbReference type="Proteomes" id="UP001604277"/>
    </source>
</evidence>
<dbReference type="Pfam" id="PF08389">
    <property type="entry name" value="Xpo1"/>
    <property type="match status" value="1"/>
</dbReference>
<comment type="caution">
    <text evidence="2">The sequence shown here is derived from an EMBL/GenBank/DDBJ whole genome shotgun (WGS) entry which is preliminary data.</text>
</comment>
<organism evidence="2 3">
    <name type="scientific">Forsythia ovata</name>
    <dbReference type="NCBI Taxonomy" id="205694"/>
    <lineage>
        <taxon>Eukaryota</taxon>
        <taxon>Viridiplantae</taxon>
        <taxon>Streptophyta</taxon>
        <taxon>Embryophyta</taxon>
        <taxon>Tracheophyta</taxon>
        <taxon>Spermatophyta</taxon>
        <taxon>Magnoliopsida</taxon>
        <taxon>eudicotyledons</taxon>
        <taxon>Gunneridae</taxon>
        <taxon>Pentapetalae</taxon>
        <taxon>asterids</taxon>
        <taxon>lamiids</taxon>
        <taxon>Lamiales</taxon>
        <taxon>Oleaceae</taxon>
        <taxon>Forsythieae</taxon>
        <taxon>Forsythia</taxon>
    </lineage>
</organism>
<accession>A0ABD1WSH4</accession>
<dbReference type="Pfam" id="PF24139">
    <property type="entry name" value="TPR_TNPO3_IPO13_4th"/>
    <property type="match status" value="1"/>
</dbReference>
<dbReference type="SUPFAM" id="SSF48371">
    <property type="entry name" value="ARM repeat"/>
    <property type="match status" value="1"/>
</dbReference>
<dbReference type="PANTHER" id="PTHR12363">
    <property type="entry name" value="TRANSPORTIN 3 AND IMPORTIN 13"/>
    <property type="match status" value="1"/>
</dbReference>
<dbReference type="InterPro" id="IPR057941">
    <property type="entry name" value="TPR_TNPO3_IPO13_2nd"/>
</dbReference>
<dbReference type="FunFam" id="1.25.10.10:FF:000450">
    <property type="entry name" value="ARM repeat superfamily protein"/>
    <property type="match status" value="1"/>
</dbReference>